<feature type="compositionally biased region" description="Polar residues" evidence="4">
    <location>
        <begin position="152"/>
        <end position="161"/>
    </location>
</feature>
<dbReference type="PANTHER" id="PTHR22847:SF637">
    <property type="entry name" value="WD REPEAT DOMAIN 5B"/>
    <property type="match status" value="1"/>
</dbReference>
<dbReference type="GO" id="GO:1990234">
    <property type="term" value="C:transferase complex"/>
    <property type="evidence" value="ECO:0007669"/>
    <property type="project" value="UniProtKB-ARBA"/>
</dbReference>
<protein>
    <recommendedName>
        <fullName evidence="9">Vegetative incompatibility protein HET-E-1</fullName>
    </recommendedName>
</protein>
<feature type="region of interest" description="Disordered" evidence="4">
    <location>
        <begin position="139"/>
        <end position="162"/>
    </location>
</feature>
<dbReference type="InterPro" id="IPR027417">
    <property type="entry name" value="P-loop_NTPase"/>
</dbReference>
<feature type="compositionally biased region" description="Polar residues" evidence="4">
    <location>
        <begin position="43"/>
        <end position="52"/>
    </location>
</feature>
<dbReference type="Gene3D" id="3.40.50.300">
    <property type="entry name" value="P-loop containing nucleotide triphosphate hydrolases"/>
    <property type="match status" value="1"/>
</dbReference>
<comment type="caution">
    <text evidence="7">The sequence shown here is derived from an EMBL/GenBank/DDBJ whole genome shotgun (WGS) entry which is preliminary data.</text>
</comment>
<evidence type="ECO:0000256" key="2">
    <source>
        <dbReference type="ARBA" id="ARBA00022737"/>
    </source>
</evidence>
<feature type="repeat" description="WD" evidence="3">
    <location>
        <begin position="1251"/>
        <end position="1292"/>
    </location>
</feature>
<evidence type="ECO:0000313" key="8">
    <source>
        <dbReference type="Proteomes" id="UP000663841"/>
    </source>
</evidence>
<dbReference type="PROSITE" id="PS50082">
    <property type="entry name" value="WD_REPEATS_2"/>
    <property type="match status" value="9"/>
</dbReference>
<dbReference type="InterPro" id="IPR001680">
    <property type="entry name" value="WD40_rpt"/>
</dbReference>
<feature type="repeat" description="WD" evidence="3">
    <location>
        <begin position="1436"/>
        <end position="1477"/>
    </location>
</feature>
<dbReference type="Proteomes" id="UP000663841">
    <property type="component" value="Unassembled WGS sequence"/>
</dbReference>
<dbReference type="Pfam" id="PF12894">
    <property type="entry name" value="ANAPC4_WD40"/>
    <property type="match status" value="1"/>
</dbReference>
<feature type="domain" description="Nephrocystin 3-like N-terminal" evidence="6">
    <location>
        <begin position="355"/>
        <end position="516"/>
    </location>
</feature>
<feature type="repeat" description="WD" evidence="3">
    <location>
        <begin position="1038"/>
        <end position="1079"/>
    </location>
</feature>
<dbReference type="InterPro" id="IPR056884">
    <property type="entry name" value="NPHP3-like_N"/>
</dbReference>
<dbReference type="InterPro" id="IPR019775">
    <property type="entry name" value="WD40_repeat_CS"/>
</dbReference>
<dbReference type="CDD" id="cd00200">
    <property type="entry name" value="WD40"/>
    <property type="match status" value="1"/>
</dbReference>
<dbReference type="InterPro" id="IPR015943">
    <property type="entry name" value="WD40/YVTN_repeat-like_dom_sf"/>
</dbReference>
<feature type="repeat" description="WD" evidence="3">
    <location>
        <begin position="1479"/>
        <end position="1511"/>
    </location>
</feature>
<feature type="repeat" description="WD" evidence="3">
    <location>
        <begin position="1208"/>
        <end position="1249"/>
    </location>
</feature>
<evidence type="ECO:0008006" key="9">
    <source>
        <dbReference type="Google" id="ProtNLM"/>
    </source>
</evidence>
<feature type="repeat" description="WD" evidence="3">
    <location>
        <begin position="995"/>
        <end position="1036"/>
    </location>
</feature>
<proteinExistence type="predicted"/>
<dbReference type="InterPro" id="IPR024977">
    <property type="entry name" value="Apc4-like_WD40_dom"/>
</dbReference>
<name>A0A8H3GX17_9AGAM</name>
<evidence type="ECO:0000259" key="6">
    <source>
        <dbReference type="Pfam" id="PF24883"/>
    </source>
</evidence>
<accession>A0A8H3GX17</accession>
<gene>
    <name evidence="7" type="ORF">RDB_LOCUS181074</name>
</gene>
<evidence type="ECO:0000256" key="3">
    <source>
        <dbReference type="PROSITE-ProRule" id="PRU00221"/>
    </source>
</evidence>
<feature type="repeat" description="WD" evidence="3">
    <location>
        <begin position="1355"/>
        <end position="1387"/>
    </location>
</feature>
<dbReference type="InterPro" id="IPR020472">
    <property type="entry name" value="WD40_PAC1"/>
</dbReference>
<dbReference type="Pfam" id="PF00400">
    <property type="entry name" value="WD40"/>
    <property type="match status" value="9"/>
</dbReference>
<dbReference type="Pfam" id="PF24883">
    <property type="entry name" value="NPHP3_N"/>
    <property type="match status" value="1"/>
</dbReference>
<feature type="repeat" description="WD" evidence="3">
    <location>
        <begin position="1081"/>
        <end position="1122"/>
    </location>
</feature>
<evidence type="ECO:0000313" key="7">
    <source>
        <dbReference type="EMBL" id="CAE6472679.1"/>
    </source>
</evidence>
<sequence>MKKLRELKSRFKARLINALDSDGEPTRPSTPSSINSLGEPAGLTTTHTSMNSPFKHAKPSDPNNLAVRVPNQIEPAGPSMEQVSPHTSVEVVGPGLALTPHEGKSAFLAIERTTSLLHPEPDQAHALVGVSSQSINLEAASAPSTKPAAVNSPATLGQQPDPSKIGLLSPARSEGWASLKGFLSTVDQAAGMSGLGPVKAMVERLVSCIGIYEEAAQRKKEYNELRVRLDAIFEELTQYLSASTVITTSIASICGSIQKELEYVKTQKARPIRRHLAEADEDADQVLECYRRIQDHLQRLSRNANISTWVLVDQIATDNRMRELAPSHWACYNSEKATELKRGPCTEGTRINVLAQMREWATSRNSEGVYWINGMAGTGKTTIAYSLCQQLDTGESRLLCASFFCSRLLPECRSVGRIIPSIAYQIAQCSRPFRYALSKAIEQNPDAHTRSAGLQFDLLIVQPLSDTRVMEAFPTNMIVVIDALDECEDTKSTQQILEVLLTKSKGLPIKFAVSSRPEAAIRHQMEKNGTWGDARVVLHELDTGEVQTDIKTYLKAELAPIKPSDMEVKKLAERAGVLFIYAAIVIRYVGYDDFGRNPRARLSAVLGMSGKQGTAQTEEIDQLYGAILEAAISDRRLEPTERDDMKLVLHTLVCAQAPLTVNTVNGLLKLNDVGRIHAALRPLWSVLHVMGPEMTVTTLHASFPDYLTNPERSGNTPWHCDAATHHGLLAQRSFECIRDTVPQFNICRLDSSYLYDSEVEDLDARAERYIPLELRYACQYWSAHLDASDCGLLSLLERFLTKQLLLWLEVMNLTKCIATTPDNLTTAKKWAAKHGATRELTELMQDAWRFAQTVVLSPISRSTPHIYVSMLPFLSSASPLRKHYAPRLQGMIEADGTALVRRNTLLAQWYLADSSCAACSPDGTLVAIAPAYLKGHISITDPSSGRQVRALFHKDEDAIYCLAFCPDATRVASGTSRGVIHVWEIGSGQLVVEALECHQDRITSITFSHDGAHIISGSGDCTIRVWDAYSGQSVFTPLVGHTDGVTSVAISPDDTKIVSGDSDGTICVWDMKSGRLVLHPITGHTDFVRSVAFSPNNSFIVSFSEDKTVRVWDSRTGQSLLPPFSHDSVHSIAISPDSTHIAAGLEGTIQIREVTSDKAMSELLVDGKSGVSMLAYSSDGTRLISYSRIGKLLSLFDAQSANSTAHSLLGHTDWVHSIDISPDGKRIVSGSHDMAICVWDSITGQQVLGPLTKHTGWVLIVRYSPVGDRFLSCSKDGTLRQWDAQTGEYLEVTDPIVATTTYYRLLYRTSFLSAVYSPDGNQIATLSNKGDVCLWRSRTGERILGHMNGEGKGIAIQFSNDGAALLTGWSDGAVRIWDVQSGQLVSSTRSQAGLALRALAFSPDCMHNAVVGSSDRDGVTIYQRITQTGECTSWSCKGNTSGISSIRFSHDGSRIMSASDNRVVYIWDAQTGDSIFGPLKGHTDYVTSFAYSPDGTYVASASFDKSIRIWDASMQLDSSRLIEWVLDKDGWVVDEQSRRLLWVPVDLRGPLMSPRNSVLISRGGYVRLKFDDALIGKEWADCWLDN</sequence>
<dbReference type="PANTHER" id="PTHR22847">
    <property type="entry name" value="WD40 REPEAT PROTEIN"/>
    <property type="match status" value="1"/>
</dbReference>
<evidence type="ECO:0000256" key="4">
    <source>
        <dbReference type="SAM" id="MobiDB-lite"/>
    </source>
</evidence>
<evidence type="ECO:0000259" key="5">
    <source>
        <dbReference type="Pfam" id="PF12894"/>
    </source>
</evidence>
<dbReference type="SUPFAM" id="SSF52540">
    <property type="entry name" value="P-loop containing nucleoside triphosphate hydrolases"/>
    <property type="match status" value="1"/>
</dbReference>
<dbReference type="PRINTS" id="PR00320">
    <property type="entry name" value="GPROTEINBRPT"/>
</dbReference>
<feature type="compositionally biased region" description="Polar residues" evidence="4">
    <location>
        <begin position="27"/>
        <end position="36"/>
    </location>
</feature>
<dbReference type="SUPFAM" id="SSF50998">
    <property type="entry name" value="Quinoprotein alcohol dehydrogenase-like"/>
    <property type="match status" value="2"/>
</dbReference>
<organism evidence="7 8">
    <name type="scientific">Rhizoctonia solani</name>
    <dbReference type="NCBI Taxonomy" id="456999"/>
    <lineage>
        <taxon>Eukaryota</taxon>
        <taxon>Fungi</taxon>
        <taxon>Dikarya</taxon>
        <taxon>Basidiomycota</taxon>
        <taxon>Agaricomycotina</taxon>
        <taxon>Agaricomycetes</taxon>
        <taxon>Cantharellales</taxon>
        <taxon>Ceratobasidiaceae</taxon>
        <taxon>Rhizoctonia</taxon>
    </lineage>
</organism>
<dbReference type="Gene3D" id="2.130.10.10">
    <property type="entry name" value="YVTN repeat-like/Quinoprotein amine dehydrogenase"/>
    <property type="match status" value="5"/>
</dbReference>
<keyword evidence="1 3" id="KW-0853">WD repeat</keyword>
<feature type="repeat" description="WD" evidence="3">
    <location>
        <begin position="952"/>
        <end position="993"/>
    </location>
</feature>
<feature type="region of interest" description="Disordered" evidence="4">
    <location>
        <begin position="18"/>
        <end position="63"/>
    </location>
</feature>
<dbReference type="EMBL" id="CAJMWW010000502">
    <property type="protein sequence ID" value="CAE6472679.1"/>
    <property type="molecule type" value="Genomic_DNA"/>
</dbReference>
<dbReference type="InterPro" id="IPR011047">
    <property type="entry name" value="Quinoprotein_ADH-like_sf"/>
</dbReference>
<dbReference type="PROSITE" id="PS50294">
    <property type="entry name" value="WD_REPEATS_REGION"/>
    <property type="match status" value="7"/>
</dbReference>
<dbReference type="SMART" id="SM00320">
    <property type="entry name" value="WD40"/>
    <property type="match status" value="13"/>
</dbReference>
<reference evidence="7" key="1">
    <citation type="submission" date="2021-01" db="EMBL/GenBank/DDBJ databases">
        <authorList>
            <person name="Kaushik A."/>
        </authorList>
    </citation>
    <scope>NUCLEOTIDE SEQUENCE</scope>
    <source>
        <strain evidence="7">AG3-T5</strain>
    </source>
</reference>
<dbReference type="PROSITE" id="PS00678">
    <property type="entry name" value="WD_REPEATS_1"/>
    <property type="match status" value="3"/>
</dbReference>
<evidence type="ECO:0000256" key="1">
    <source>
        <dbReference type="ARBA" id="ARBA00022574"/>
    </source>
</evidence>
<feature type="domain" description="Anaphase-promoting complex subunit 4-like WD40" evidence="5">
    <location>
        <begin position="1316"/>
        <end position="1393"/>
    </location>
</feature>
<keyword evidence="2" id="KW-0677">Repeat</keyword>